<name>A0AAV4C2B7_9GAST</name>
<dbReference type="EMBL" id="BLXT01005873">
    <property type="protein sequence ID" value="GFO26815.1"/>
    <property type="molecule type" value="Genomic_DNA"/>
</dbReference>
<sequence length="86" mass="9898">MYNRKLKPRLPLKSIVEEYKCGKARLMLMLEDSEDPAVRSIQPQLRSGRKWKVDKAVKQTKEGLKMKGVISLAQTGKKRLASERVE</sequence>
<dbReference type="Proteomes" id="UP000735302">
    <property type="component" value="Unassembled WGS sequence"/>
</dbReference>
<organism evidence="1 2">
    <name type="scientific">Plakobranchus ocellatus</name>
    <dbReference type="NCBI Taxonomy" id="259542"/>
    <lineage>
        <taxon>Eukaryota</taxon>
        <taxon>Metazoa</taxon>
        <taxon>Spiralia</taxon>
        <taxon>Lophotrochozoa</taxon>
        <taxon>Mollusca</taxon>
        <taxon>Gastropoda</taxon>
        <taxon>Heterobranchia</taxon>
        <taxon>Euthyneura</taxon>
        <taxon>Panpulmonata</taxon>
        <taxon>Sacoglossa</taxon>
        <taxon>Placobranchoidea</taxon>
        <taxon>Plakobranchidae</taxon>
        <taxon>Plakobranchus</taxon>
    </lineage>
</organism>
<dbReference type="AlphaFoldDB" id="A0AAV4C2B7"/>
<keyword evidence="2" id="KW-1185">Reference proteome</keyword>
<proteinExistence type="predicted"/>
<protein>
    <submittedName>
        <fullName evidence="1">Polyprotein</fullName>
    </submittedName>
</protein>
<comment type="caution">
    <text evidence="1">The sequence shown here is derived from an EMBL/GenBank/DDBJ whole genome shotgun (WGS) entry which is preliminary data.</text>
</comment>
<reference evidence="1 2" key="1">
    <citation type="journal article" date="2021" name="Elife">
        <title>Chloroplast acquisition without the gene transfer in kleptoplastic sea slugs, Plakobranchus ocellatus.</title>
        <authorList>
            <person name="Maeda T."/>
            <person name="Takahashi S."/>
            <person name="Yoshida T."/>
            <person name="Shimamura S."/>
            <person name="Takaki Y."/>
            <person name="Nagai Y."/>
            <person name="Toyoda A."/>
            <person name="Suzuki Y."/>
            <person name="Arimoto A."/>
            <person name="Ishii H."/>
            <person name="Satoh N."/>
            <person name="Nishiyama T."/>
            <person name="Hasebe M."/>
            <person name="Maruyama T."/>
            <person name="Minagawa J."/>
            <person name="Obokata J."/>
            <person name="Shigenobu S."/>
        </authorList>
    </citation>
    <scope>NUCLEOTIDE SEQUENCE [LARGE SCALE GENOMIC DNA]</scope>
</reference>
<evidence type="ECO:0000313" key="1">
    <source>
        <dbReference type="EMBL" id="GFO26815.1"/>
    </source>
</evidence>
<evidence type="ECO:0000313" key="2">
    <source>
        <dbReference type="Proteomes" id="UP000735302"/>
    </source>
</evidence>
<accession>A0AAV4C2B7</accession>
<gene>
    <name evidence="1" type="ORF">PoB_005332000</name>
</gene>